<comment type="caution">
    <text evidence="1">The sequence shown here is derived from an EMBL/GenBank/DDBJ whole genome shotgun (WGS) entry which is preliminary data.</text>
</comment>
<evidence type="ECO:0000313" key="1">
    <source>
        <dbReference type="EMBL" id="RDK00387.1"/>
    </source>
</evidence>
<dbReference type="OrthoDB" id="9780765at2"/>
<proteinExistence type="predicted"/>
<dbReference type="AlphaFoldDB" id="A0A370N462"/>
<dbReference type="SUPFAM" id="SSF53474">
    <property type="entry name" value="alpha/beta-Hydrolases"/>
    <property type="match status" value="1"/>
</dbReference>
<sequence>MVAYSFAANYPEAARKLVMMDTPHPFAVFEQIPLLPAPGTYDLENPARAVHPWWFAINQIPRLSERVFADLRLQEVPARN</sequence>
<accession>A0A370N462</accession>
<protein>
    <recommendedName>
        <fullName evidence="3">Alpha/beta hydrolase</fullName>
    </recommendedName>
</protein>
<gene>
    <name evidence="1" type="ORF">DLM46_24060</name>
</gene>
<dbReference type="Proteomes" id="UP000254875">
    <property type="component" value="Unassembled WGS sequence"/>
</dbReference>
<evidence type="ECO:0008006" key="3">
    <source>
        <dbReference type="Google" id="ProtNLM"/>
    </source>
</evidence>
<dbReference type="RefSeq" id="WP_115104592.1">
    <property type="nucleotide sequence ID" value="NZ_QHKS01000016.1"/>
</dbReference>
<dbReference type="Gene3D" id="3.40.50.1820">
    <property type="entry name" value="alpha/beta hydrolase"/>
    <property type="match status" value="1"/>
</dbReference>
<dbReference type="InterPro" id="IPR029058">
    <property type="entry name" value="AB_hydrolase_fold"/>
</dbReference>
<name>A0A370N462_9BURK</name>
<evidence type="ECO:0000313" key="2">
    <source>
        <dbReference type="Proteomes" id="UP000254875"/>
    </source>
</evidence>
<organism evidence="1 2">
    <name type="scientific">Paraburkholderia lacunae</name>
    <dbReference type="NCBI Taxonomy" id="2211104"/>
    <lineage>
        <taxon>Bacteria</taxon>
        <taxon>Pseudomonadati</taxon>
        <taxon>Pseudomonadota</taxon>
        <taxon>Betaproteobacteria</taxon>
        <taxon>Burkholderiales</taxon>
        <taxon>Burkholderiaceae</taxon>
        <taxon>Paraburkholderia</taxon>
    </lineage>
</organism>
<reference evidence="2" key="1">
    <citation type="submission" date="2018-05" db="EMBL/GenBank/DDBJ databases">
        <authorList>
            <person name="Feng T."/>
        </authorList>
    </citation>
    <scope>NUCLEOTIDE SEQUENCE [LARGE SCALE GENOMIC DNA]</scope>
    <source>
        <strain evidence="2">S27</strain>
    </source>
</reference>
<keyword evidence="2" id="KW-1185">Reference proteome</keyword>
<dbReference type="EMBL" id="QHKS01000016">
    <property type="protein sequence ID" value="RDK00387.1"/>
    <property type="molecule type" value="Genomic_DNA"/>
</dbReference>